<name>A0A1B9NFF0_9MICO</name>
<gene>
    <name evidence="1" type="ORF">A7J15_02730</name>
</gene>
<keyword evidence="1" id="KW-0378">Hydrolase</keyword>
<protein>
    <submittedName>
        <fullName evidence="1">MBL fold metallo-hydrolase</fullName>
    </submittedName>
</protein>
<dbReference type="OrthoDB" id="3190691at2"/>
<dbReference type="PANTHER" id="PTHR43546:SF3">
    <property type="entry name" value="UPF0173 METAL-DEPENDENT HYDROLASE MJ1163"/>
    <property type="match status" value="1"/>
</dbReference>
<dbReference type="Pfam" id="PF13483">
    <property type="entry name" value="Lactamase_B_3"/>
    <property type="match status" value="1"/>
</dbReference>
<dbReference type="EMBL" id="LXMD01000013">
    <property type="protein sequence ID" value="OCG75328.1"/>
    <property type="molecule type" value="Genomic_DNA"/>
</dbReference>
<dbReference type="PANTHER" id="PTHR43546">
    <property type="entry name" value="UPF0173 METAL-DEPENDENT HYDROLASE MJ1163-RELATED"/>
    <property type="match status" value="1"/>
</dbReference>
<dbReference type="InterPro" id="IPR036866">
    <property type="entry name" value="RibonucZ/Hydroxyglut_hydro"/>
</dbReference>
<dbReference type="InterPro" id="IPR050114">
    <property type="entry name" value="UPF0173_UPF0282_UlaG_hydrolase"/>
</dbReference>
<comment type="caution">
    <text evidence="1">The sequence shown here is derived from an EMBL/GenBank/DDBJ whole genome shotgun (WGS) entry which is preliminary data.</text>
</comment>
<dbReference type="RefSeq" id="WP_067023949.1">
    <property type="nucleotide sequence ID" value="NZ_CP038256.1"/>
</dbReference>
<evidence type="ECO:0000313" key="1">
    <source>
        <dbReference type="EMBL" id="OCG75328.1"/>
    </source>
</evidence>
<dbReference type="Gene3D" id="3.60.15.10">
    <property type="entry name" value="Ribonuclease Z/Hydroxyacylglutathione hydrolase-like"/>
    <property type="match status" value="1"/>
</dbReference>
<accession>A0A1B9NFF0</accession>
<dbReference type="GO" id="GO:0016787">
    <property type="term" value="F:hydrolase activity"/>
    <property type="evidence" value="ECO:0007669"/>
    <property type="project" value="UniProtKB-KW"/>
</dbReference>
<dbReference type="STRING" id="904291.A7J15_02730"/>
<keyword evidence="2" id="KW-1185">Reference proteome</keyword>
<dbReference type="AlphaFoldDB" id="A0A1B9NFF0"/>
<sequence length="211" mass="22669">MRVTKHEHATLRLHDQGDTLVVDPGSFTTPLDALHDLVGVVITHEHRDHWTPAQLDHLAQVAPRVPIYAPQGVADAAEGYDITVVAPGDTVTVGAFTLRFFGGVHAQIHESIPLVDNVGVMINDRLYYPGDSFAVPDAKVPVLAAPIGAPWLKLGEAMDFVLAVAPERAFPTHDMTLSVSARTMHASRLAWAAEQNGGELVDLAPGDELDV</sequence>
<organism evidence="1 2">
    <name type="scientific">Microbacterium sediminis</name>
    <dbReference type="NCBI Taxonomy" id="904291"/>
    <lineage>
        <taxon>Bacteria</taxon>
        <taxon>Bacillati</taxon>
        <taxon>Actinomycetota</taxon>
        <taxon>Actinomycetes</taxon>
        <taxon>Micrococcales</taxon>
        <taxon>Microbacteriaceae</taxon>
        <taxon>Microbacterium</taxon>
    </lineage>
</organism>
<dbReference type="SUPFAM" id="SSF56281">
    <property type="entry name" value="Metallo-hydrolase/oxidoreductase"/>
    <property type="match status" value="1"/>
</dbReference>
<dbReference type="Proteomes" id="UP000093355">
    <property type="component" value="Unassembled WGS sequence"/>
</dbReference>
<reference evidence="1 2" key="1">
    <citation type="submission" date="2016-05" db="EMBL/GenBank/DDBJ databases">
        <authorList>
            <person name="Lavstsen T."/>
            <person name="Jespersen J.S."/>
        </authorList>
    </citation>
    <scope>NUCLEOTIDE SEQUENCE [LARGE SCALE GENOMIC DNA]</scope>
    <source>
        <strain evidence="1 2">YLB-01</strain>
    </source>
</reference>
<dbReference type="SMART" id="SM00849">
    <property type="entry name" value="Lactamase_B"/>
    <property type="match status" value="1"/>
</dbReference>
<dbReference type="InterPro" id="IPR001279">
    <property type="entry name" value="Metallo-B-lactamas"/>
</dbReference>
<proteinExistence type="predicted"/>
<evidence type="ECO:0000313" key="2">
    <source>
        <dbReference type="Proteomes" id="UP000093355"/>
    </source>
</evidence>